<evidence type="ECO:0000313" key="2">
    <source>
        <dbReference type="EMBL" id="CAG8679295.1"/>
    </source>
</evidence>
<proteinExistence type="predicted"/>
<name>A0A9N9HGQ4_FUNMO</name>
<dbReference type="EMBL" id="CAJVPP010006543">
    <property type="protein sequence ID" value="CAG8679295.1"/>
    <property type="molecule type" value="Genomic_DNA"/>
</dbReference>
<feature type="domain" description="Protein kinase" evidence="1">
    <location>
        <begin position="523"/>
        <end position="657"/>
    </location>
</feature>
<dbReference type="PANTHER" id="PTHR44329">
    <property type="entry name" value="SERINE/THREONINE-PROTEIN KINASE TNNI3K-RELATED"/>
    <property type="match status" value="1"/>
</dbReference>
<evidence type="ECO:0000259" key="1">
    <source>
        <dbReference type="PROSITE" id="PS50011"/>
    </source>
</evidence>
<organism evidence="2 3">
    <name type="scientific">Funneliformis mosseae</name>
    <name type="common">Endomycorrhizal fungus</name>
    <name type="synonym">Glomus mosseae</name>
    <dbReference type="NCBI Taxonomy" id="27381"/>
    <lineage>
        <taxon>Eukaryota</taxon>
        <taxon>Fungi</taxon>
        <taxon>Fungi incertae sedis</taxon>
        <taxon>Mucoromycota</taxon>
        <taxon>Glomeromycotina</taxon>
        <taxon>Glomeromycetes</taxon>
        <taxon>Glomerales</taxon>
        <taxon>Glomeraceae</taxon>
        <taxon>Funneliformis</taxon>
    </lineage>
</organism>
<dbReference type="Gene3D" id="3.30.200.20">
    <property type="entry name" value="Phosphorylase Kinase, domain 1"/>
    <property type="match status" value="1"/>
</dbReference>
<dbReference type="Pfam" id="PF07714">
    <property type="entry name" value="PK_Tyr_Ser-Thr"/>
    <property type="match status" value="1"/>
</dbReference>
<dbReference type="GO" id="GO:0005524">
    <property type="term" value="F:ATP binding"/>
    <property type="evidence" value="ECO:0007669"/>
    <property type="project" value="InterPro"/>
</dbReference>
<dbReference type="InterPro" id="IPR051681">
    <property type="entry name" value="Ser/Thr_Kinases-Pseudokinases"/>
</dbReference>
<feature type="domain" description="Protein kinase" evidence="1">
    <location>
        <begin position="173"/>
        <end position="472"/>
    </location>
</feature>
<dbReference type="PROSITE" id="PS50011">
    <property type="entry name" value="PROTEIN_KINASE_DOM"/>
    <property type="match status" value="2"/>
</dbReference>
<dbReference type="SUPFAM" id="SSF56112">
    <property type="entry name" value="Protein kinase-like (PK-like)"/>
    <property type="match status" value="2"/>
</dbReference>
<dbReference type="Gene3D" id="1.10.510.10">
    <property type="entry name" value="Transferase(Phosphotransferase) domain 1"/>
    <property type="match status" value="1"/>
</dbReference>
<dbReference type="Proteomes" id="UP000789375">
    <property type="component" value="Unassembled WGS sequence"/>
</dbReference>
<protein>
    <submittedName>
        <fullName evidence="2">16385_t:CDS:1</fullName>
    </submittedName>
</protein>
<sequence length="657" mass="77535">DRLYNLKEKQQSKPTRNGVNISEPQDCDFLLKENEVETGTLMTNLQDIDRWDELINDIIYISEKAQYKDVCNRFKERILPFNEYVQKNIKYFTQDVSQLYRIKRIILAEPIKSKYDKLISEFDNLVKDFDITVNEAYEQKRKNFNEDSVDMQEYLSDVTGALSEPHDNSGEIQDVISQLFEHNVDPVKQSLIVPEFINSTFIEPTTLVEPINKKSDIRGNKKPFVIKKLYKALEIACVPIFMPTEETSLKAEHLNQHIKIMKVLNSSHNFIKFHGISQIDDTFVMISEWAELGSLKEAYDNYSISWNIKIQIALDICRGIYFMHENKILHHNLQCDNIMMSAYCEPKITNFEYSYYMGSNPLSIPNMNDIINRMAPEKIESFNLYQYDAKCEMFSFGMLLWELAYEKIPYQDWDVHKIKHHVLSNNRETLNIESTSNKLQRNYFQIIENAWHQSPEHRLNFFDIFKQLDELVSNYYQNGLSKNLIPKYNSTDPIDDELEEKAKGWIEDAIQQKFIKSIEWTEFSLHKPIGAGNFGSVYKAYWSNIHNYVVYKKLIVSSNIQYKLWEAFKHELQIQSRVHTCENIIRVLGNQDICTIITAILLFGSREEKVPDTPDEYYKLYNECWNDKPEKRHTIEYVYEVLENLLINNEVNKGMDI</sequence>
<accession>A0A9N9HGQ4</accession>
<feature type="non-terminal residue" evidence="2">
    <location>
        <position position="1"/>
    </location>
</feature>
<evidence type="ECO:0000313" key="3">
    <source>
        <dbReference type="Proteomes" id="UP000789375"/>
    </source>
</evidence>
<gene>
    <name evidence="2" type="ORF">FMOSSE_LOCUS12800</name>
</gene>
<dbReference type="InterPro" id="IPR001245">
    <property type="entry name" value="Ser-Thr/Tyr_kinase_cat_dom"/>
</dbReference>
<comment type="caution">
    <text evidence="2">The sequence shown here is derived from an EMBL/GenBank/DDBJ whole genome shotgun (WGS) entry which is preliminary data.</text>
</comment>
<reference evidence="2" key="1">
    <citation type="submission" date="2021-06" db="EMBL/GenBank/DDBJ databases">
        <authorList>
            <person name="Kallberg Y."/>
            <person name="Tangrot J."/>
            <person name="Rosling A."/>
        </authorList>
    </citation>
    <scope>NUCLEOTIDE SEQUENCE</scope>
    <source>
        <strain evidence="2">87-6 pot B 2015</strain>
    </source>
</reference>
<dbReference type="InterPro" id="IPR000719">
    <property type="entry name" value="Prot_kinase_dom"/>
</dbReference>
<dbReference type="GO" id="GO:0004674">
    <property type="term" value="F:protein serine/threonine kinase activity"/>
    <property type="evidence" value="ECO:0007669"/>
    <property type="project" value="TreeGrafter"/>
</dbReference>
<dbReference type="AlphaFoldDB" id="A0A9N9HGQ4"/>
<dbReference type="InterPro" id="IPR011009">
    <property type="entry name" value="Kinase-like_dom_sf"/>
</dbReference>
<keyword evidence="3" id="KW-1185">Reference proteome</keyword>